<proteinExistence type="predicted"/>
<keyword evidence="1" id="KW-0812">Transmembrane</keyword>
<accession>A0A4W3J8A0</accession>
<dbReference type="STRING" id="7868.ENSCMIP00000039474"/>
<dbReference type="Proteomes" id="UP000314986">
    <property type="component" value="Unassembled WGS sequence"/>
</dbReference>
<organism evidence="2 3">
    <name type="scientific">Callorhinchus milii</name>
    <name type="common">Ghost shark</name>
    <dbReference type="NCBI Taxonomy" id="7868"/>
    <lineage>
        <taxon>Eukaryota</taxon>
        <taxon>Metazoa</taxon>
        <taxon>Chordata</taxon>
        <taxon>Craniata</taxon>
        <taxon>Vertebrata</taxon>
        <taxon>Chondrichthyes</taxon>
        <taxon>Holocephali</taxon>
        <taxon>Chimaeriformes</taxon>
        <taxon>Callorhinchidae</taxon>
        <taxon>Callorhinchus</taxon>
    </lineage>
</organism>
<keyword evidence="3" id="KW-1185">Reference proteome</keyword>
<dbReference type="GeneTree" id="ENSGT00540000073481"/>
<dbReference type="InParanoid" id="A0A4W3J8A0"/>
<reference evidence="3" key="3">
    <citation type="journal article" date="2014" name="Nature">
        <title>Elephant shark genome provides unique insights into gnathostome evolution.</title>
        <authorList>
            <consortium name="International Elephant Shark Genome Sequencing Consortium"/>
            <person name="Venkatesh B."/>
            <person name="Lee A.P."/>
            <person name="Ravi V."/>
            <person name="Maurya A.K."/>
            <person name="Lian M.M."/>
            <person name="Swann J.B."/>
            <person name="Ohta Y."/>
            <person name="Flajnik M.F."/>
            <person name="Sutoh Y."/>
            <person name="Kasahara M."/>
            <person name="Hoon S."/>
            <person name="Gangu V."/>
            <person name="Roy S.W."/>
            <person name="Irimia M."/>
            <person name="Korzh V."/>
            <person name="Kondrychyn I."/>
            <person name="Lim Z.W."/>
            <person name="Tay B.H."/>
            <person name="Tohari S."/>
            <person name="Kong K.W."/>
            <person name="Ho S."/>
            <person name="Lorente-Galdos B."/>
            <person name="Quilez J."/>
            <person name="Marques-Bonet T."/>
            <person name="Raney B.J."/>
            <person name="Ingham P.W."/>
            <person name="Tay A."/>
            <person name="Hillier L.W."/>
            <person name="Minx P."/>
            <person name="Boehm T."/>
            <person name="Wilson R.K."/>
            <person name="Brenner S."/>
            <person name="Warren W.C."/>
        </authorList>
    </citation>
    <scope>NUCLEOTIDE SEQUENCE [LARGE SCALE GENOMIC DNA]</scope>
</reference>
<protein>
    <submittedName>
        <fullName evidence="2">Uncharacterized protein</fullName>
    </submittedName>
</protein>
<name>A0A4W3J8A0_CALMI</name>
<keyword evidence="1" id="KW-0472">Membrane</keyword>
<feature type="transmembrane region" description="Helical" evidence="1">
    <location>
        <begin position="5"/>
        <end position="25"/>
    </location>
</feature>
<reference evidence="3" key="1">
    <citation type="journal article" date="2006" name="Science">
        <title>Ancient noncoding elements conserved in the human genome.</title>
        <authorList>
            <person name="Venkatesh B."/>
            <person name="Kirkness E.F."/>
            <person name="Loh Y.H."/>
            <person name="Halpern A.L."/>
            <person name="Lee A.P."/>
            <person name="Johnson J."/>
            <person name="Dandona N."/>
            <person name="Viswanathan L.D."/>
            <person name="Tay A."/>
            <person name="Venter J.C."/>
            <person name="Strausberg R.L."/>
            <person name="Brenner S."/>
        </authorList>
    </citation>
    <scope>NUCLEOTIDE SEQUENCE [LARGE SCALE GENOMIC DNA]</scope>
</reference>
<reference evidence="2" key="5">
    <citation type="submission" date="2025-09" db="UniProtKB">
        <authorList>
            <consortium name="Ensembl"/>
        </authorList>
    </citation>
    <scope>IDENTIFICATION</scope>
</reference>
<evidence type="ECO:0000313" key="2">
    <source>
        <dbReference type="Ensembl" id="ENSCMIP00000039474.1"/>
    </source>
</evidence>
<reference evidence="3" key="2">
    <citation type="journal article" date="2007" name="PLoS Biol.">
        <title>Survey sequencing and comparative analysis of the elephant shark (Callorhinchus milii) genome.</title>
        <authorList>
            <person name="Venkatesh B."/>
            <person name="Kirkness E.F."/>
            <person name="Loh Y.H."/>
            <person name="Halpern A.L."/>
            <person name="Lee A.P."/>
            <person name="Johnson J."/>
            <person name="Dandona N."/>
            <person name="Viswanathan L.D."/>
            <person name="Tay A."/>
            <person name="Venter J.C."/>
            <person name="Strausberg R.L."/>
            <person name="Brenner S."/>
        </authorList>
    </citation>
    <scope>NUCLEOTIDE SEQUENCE [LARGE SCALE GENOMIC DNA]</scope>
</reference>
<evidence type="ECO:0000313" key="3">
    <source>
        <dbReference type="Proteomes" id="UP000314986"/>
    </source>
</evidence>
<dbReference type="AlphaFoldDB" id="A0A4W3J8A0"/>
<keyword evidence="1" id="KW-1133">Transmembrane helix</keyword>
<dbReference type="Ensembl" id="ENSCMIT00000040044.1">
    <property type="protein sequence ID" value="ENSCMIP00000039474.1"/>
    <property type="gene ID" value="ENSCMIG00000016548.1"/>
</dbReference>
<evidence type="ECO:0000256" key="1">
    <source>
        <dbReference type="SAM" id="Phobius"/>
    </source>
</evidence>
<sequence length="125" mass="14407">KRIIIILLAFDVLLLGLVMVLMHLLNDSGFPENSQPLARNAEAQKPAEQSSMCYFVQESELESQISCKLRFTRSKFNFNPFGLRFGKRQDAASVNWKSLVVNGKRLPYLWKYKQIPTCKNSQTYC</sequence>
<reference evidence="2" key="4">
    <citation type="submission" date="2025-08" db="UniProtKB">
        <authorList>
            <consortium name="Ensembl"/>
        </authorList>
    </citation>
    <scope>IDENTIFICATION</scope>
</reference>